<dbReference type="EMBL" id="HBGK01021693">
    <property type="protein sequence ID" value="CAD9282175.1"/>
    <property type="molecule type" value="Transcribed_RNA"/>
</dbReference>
<dbReference type="CDD" id="cd16279">
    <property type="entry name" value="metallo-hydrolase-like_MBL-fold"/>
    <property type="match status" value="1"/>
</dbReference>
<organism evidence="2">
    <name type="scientific">Grammatophora oceanica</name>
    <dbReference type="NCBI Taxonomy" id="210454"/>
    <lineage>
        <taxon>Eukaryota</taxon>
        <taxon>Sar</taxon>
        <taxon>Stramenopiles</taxon>
        <taxon>Ochrophyta</taxon>
        <taxon>Bacillariophyta</taxon>
        <taxon>Fragilariophyceae</taxon>
        <taxon>Fragilariophycidae</taxon>
        <taxon>Rhabdonematales</taxon>
        <taxon>Grammatophoraceae</taxon>
        <taxon>Grammatophora</taxon>
    </lineage>
</organism>
<evidence type="ECO:0000313" key="2">
    <source>
        <dbReference type="EMBL" id="CAD9282175.1"/>
    </source>
</evidence>
<dbReference type="InterPro" id="IPR001279">
    <property type="entry name" value="Metallo-B-lactamas"/>
</dbReference>
<dbReference type="SUPFAM" id="SSF56281">
    <property type="entry name" value="Metallo-hydrolase/oxidoreductase"/>
    <property type="match status" value="1"/>
</dbReference>
<reference evidence="2" key="1">
    <citation type="submission" date="2021-01" db="EMBL/GenBank/DDBJ databases">
        <authorList>
            <person name="Corre E."/>
            <person name="Pelletier E."/>
            <person name="Niang G."/>
            <person name="Scheremetjew M."/>
            <person name="Finn R."/>
            <person name="Kale V."/>
            <person name="Holt S."/>
            <person name="Cochrane G."/>
            <person name="Meng A."/>
            <person name="Brown T."/>
            <person name="Cohen L."/>
        </authorList>
    </citation>
    <scope>NUCLEOTIDE SEQUENCE</scope>
    <source>
        <strain evidence="2">CCMP 410</strain>
    </source>
</reference>
<protein>
    <recommendedName>
        <fullName evidence="1">Metallo-beta-lactamase domain-containing protein</fullName>
    </recommendedName>
</protein>
<evidence type="ECO:0000259" key="1">
    <source>
        <dbReference type="Pfam" id="PF12706"/>
    </source>
</evidence>
<dbReference type="AlphaFoldDB" id="A0A7S1UYI7"/>
<feature type="domain" description="Metallo-beta-lactamase" evidence="1">
    <location>
        <begin position="153"/>
        <end position="377"/>
    </location>
</feature>
<sequence length="412" mass="46395">MHGSNEVRRVLSRLGCDLAASGLFVYGATLFFLPPTSVSAESSFQQQELRRQQRTSSLYTQCESNPRQSKLIFLGTGSSTGCPRPLCSLLFQDKRPQSNEEDEELQTLQDQFQRYCRVSNIAIQGDPRKNKNYRNNPSLLIHHYEHGGPVAKNVIIDVGKTFRETALRWLPLHGVRSLDAVILTHHHMDAVAGLDDLRGFQSFRKRRRESDGMDMPPERIAMPVFLSRECLDQVSSQFPWLFPKQKALKPVDSTTPEVKRDVAALEVNVVDDYSPFHAAGLKVTPLPVWHGDDLISLGFCFSVRNKDDTPTNVVYISDVSRMVPETLNFILERLPPTDILVVDALLNGDTTHPVHFSLTQAKALSRQIGAKQTYLVGMSCDSFPPHEEMNRILAEQDDFNIQLAHDGLSIEV</sequence>
<dbReference type="Pfam" id="PF12706">
    <property type="entry name" value="Lactamase_B_2"/>
    <property type="match status" value="1"/>
</dbReference>
<name>A0A7S1UYI7_9STRA</name>
<dbReference type="Gene3D" id="3.60.15.10">
    <property type="entry name" value="Ribonuclease Z/Hydroxyacylglutathione hydrolase-like"/>
    <property type="match status" value="1"/>
</dbReference>
<proteinExistence type="predicted"/>
<gene>
    <name evidence="2" type="ORF">GOCE00092_LOCUS11086</name>
</gene>
<dbReference type="PANTHER" id="PTHR42663">
    <property type="entry name" value="HYDROLASE C777.06C-RELATED-RELATED"/>
    <property type="match status" value="1"/>
</dbReference>
<dbReference type="InterPro" id="IPR036866">
    <property type="entry name" value="RibonucZ/Hydroxyglut_hydro"/>
</dbReference>
<dbReference type="PANTHER" id="PTHR42663:SF6">
    <property type="entry name" value="HYDROLASE C777.06C-RELATED"/>
    <property type="match status" value="1"/>
</dbReference>
<accession>A0A7S1UYI7</accession>